<dbReference type="InterPro" id="IPR016024">
    <property type="entry name" value="ARM-type_fold"/>
</dbReference>
<dbReference type="Proteomes" id="UP001497602">
    <property type="component" value="Unassembled WGS sequence"/>
</dbReference>
<gene>
    <name evidence="1" type="ORF">T190115A13A_170003</name>
</gene>
<dbReference type="EMBL" id="CAXJRC010000008">
    <property type="protein sequence ID" value="CAL2105580.1"/>
    <property type="molecule type" value="Genomic_DNA"/>
</dbReference>
<evidence type="ECO:0008006" key="3">
    <source>
        <dbReference type="Google" id="ProtNLM"/>
    </source>
</evidence>
<proteinExistence type="predicted"/>
<protein>
    <recommendedName>
        <fullName evidence="3">HEAT repeat domain-containing protein</fullName>
    </recommendedName>
</protein>
<keyword evidence="2" id="KW-1185">Reference proteome</keyword>
<comment type="caution">
    <text evidence="1">The sequence shown here is derived from an EMBL/GenBank/DDBJ whole genome shotgun (WGS) entry which is preliminary data.</text>
</comment>
<evidence type="ECO:0000313" key="1">
    <source>
        <dbReference type="EMBL" id="CAL2105580.1"/>
    </source>
</evidence>
<evidence type="ECO:0000313" key="2">
    <source>
        <dbReference type="Proteomes" id="UP001497602"/>
    </source>
</evidence>
<dbReference type="SUPFAM" id="SSF48371">
    <property type="entry name" value="ARM repeat"/>
    <property type="match status" value="1"/>
</dbReference>
<reference evidence="1 2" key="1">
    <citation type="submission" date="2024-05" db="EMBL/GenBank/DDBJ databases">
        <authorList>
            <person name="Duchaud E."/>
        </authorList>
    </citation>
    <scope>NUCLEOTIDE SEQUENCE [LARGE SCALE GENOMIC DNA]</scope>
    <source>
        <strain evidence="1">Ena-SAMPLE-TAB-13-05-2024-13:56:06:370-140305</strain>
    </source>
</reference>
<dbReference type="Gene3D" id="1.25.10.10">
    <property type="entry name" value="Leucine-rich Repeat Variant"/>
    <property type="match status" value="1"/>
</dbReference>
<dbReference type="RefSeq" id="WP_348737398.1">
    <property type="nucleotide sequence ID" value="NZ_CAXJRC010000008.1"/>
</dbReference>
<sequence>MLNFEVFFKKLRIGEVYFDNFPNERLLRFKEKTYPLLLESVKTKDEGLLSDVLSVLFYDGADFDFTDVLLKILNEDWHYSHEDIVEVLDLIKDPRSIEPLYKLIIEDDEDEMKSLSKKCMYALRSINNADSINKLKLLEESDEEIIRENASFLLEKIRTQK</sequence>
<name>A0ABM9PIX1_9FLAO</name>
<dbReference type="InterPro" id="IPR011989">
    <property type="entry name" value="ARM-like"/>
</dbReference>
<organism evidence="1 2">
    <name type="scientific">Tenacibaculum vairaonense</name>
    <dbReference type="NCBI Taxonomy" id="3137860"/>
    <lineage>
        <taxon>Bacteria</taxon>
        <taxon>Pseudomonadati</taxon>
        <taxon>Bacteroidota</taxon>
        <taxon>Flavobacteriia</taxon>
        <taxon>Flavobacteriales</taxon>
        <taxon>Flavobacteriaceae</taxon>
        <taxon>Tenacibaculum</taxon>
    </lineage>
</organism>
<accession>A0ABM9PIX1</accession>